<sequence>MAGLSVIMTGTFAFAPLMSLAQVENTATVLAGLKQQVRMLQEMVASLQARFAALGRSSIAQVGAGVVSVAGLHATSSPDTTFVINDTTTSTFRLGAANPSRAYTQSFKAPMDGKLKQVRFFVVAPQNGNPTKPINVSVRGTLAGPVITNETIIPNMPVSKVFEMPTEVVVDFTNPVTLQKDTTYYIEYSVVAPYDSKNYYRLLVGGKNPYKDGMFFHANGQQIAVYDMTMSVVIGSNVVTGGELKISPVQGLDKIVVAGGVGEELARFTFDATHAQEDIKIAMAQVFADILAGDLDNFQSLQFFDGSTALNTGSNVVNMASTPAGTDKAIVFSLDSPGLMVPKGTIKNIVLKGNVTSGANGNKVKFDFSGPLNPDFWRMAYIPSGTAVPLNISGIPGSAITIVKNGGWSVELAPSAPASEFWVPAGTTSVTLNVLRFRATTEAFALTNLRLQLKSPATAADIPKIYLYDNAGTLITSRIPSFVGGVEDFTFPTSGNGSFVIPADSFREMRIHMEVPKIGSGYPGTAGKPVAVNFDGSDTSKNKAVGMSSGMALHASTAAYVGTPGIRYFRSLPTVERLPLPVTALTSGNQVLYKFKVTADKAYDVALHKFTFSIATTGITRMSAYPANITLWNTTENRRVGASGQVSDDIAKAIYGSTGEYIRTIYADSTDLPSGQCTGAACWDIVPAGSVRTYELRADVTTDGSGDSVSTKLLGDSYNFIDPDGKVFMNSAFAFDQSFSSNFIWSDFSIETLGLPQSLFEPDWMNGYRVPWMLSTGLDSSTLSN</sequence>
<protein>
    <submittedName>
        <fullName evidence="2">Uncharacterized protein</fullName>
    </submittedName>
</protein>
<feature type="signal peptide" evidence="1">
    <location>
        <begin position="1"/>
        <end position="21"/>
    </location>
</feature>
<evidence type="ECO:0000256" key="1">
    <source>
        <dbReference type="SAM" id="SignalP"/>
    </source>
</evidence>
<evidence type="ECO:0000313" key="3">
    <source>
        <dbReference type="Proteomes" id="UP000176576"/>
    </source>
</evidence>
<dbReference type="Proteomes" id="UP000176576">
    <property type="component" value="Unassembled WGS sequence"/>
</dbReference>
<proteinExistence type="predicted"/>
<evidence type="ECO:0000313" key="2">
    <source>
        <dbReference type="EMBL" id="OGZ46632.1"/>
    </source>
</evidence>
<dbReference type="AlphaFoldDB" id="A0A1G2G954"/>
<accession>A0A1G2G954</accession>
<feature type="chain" id="PRO_5009583006" evidence="1">
    <location>
        <begin position="22"/>
        <end position="785"/>
    </location>
</feature>
<organism evidence="2 3">
    <name type="scientific">Candidatus Ryanbacteria bacterium RIFCSPHIGHO2_02_FULL_45_13b</name>
    <dbReference type="NCBI Taxonomy" id="1802117"/>
    <lineage>
        <taxon>Bacteria</taxon>
        <taxon>Candidatus Ryaniibacteriota</taxon>
    </lineage>
</organism>
<gene>
    <name evidence="2" type="ORF">A3J54_01185</name>
</gene>
<keyword evidence="1" id="KW-0732">Signal</keyword>
<dbReference type="EMBL" id="MHNN01000007">
    <property type="protein sequence ID" value="OGZ46632.1"/>
    <property type="molecule type" value="Genomic_DNA"/>
</dbReference>
<name>A0A1G2G954_9BACT</name>
<comment type="caution">
    <text evidence="2">The sequence shown here is derived from an EMBL/GenBank/DDBJ whole genome shotgun (WGS) entry which is preliminary data.</text>
</comment>
<dbReference type="STRING" id="1802117.A3J54_01185"/>
<reference evidence="2 3" key="1">
    <citation type="journal article" date="2016" name="Nat. Commun.">
        <title>Thousands of microbial genomes shed light on interconnected biogeochemical processes in an aquifer system.</title>
        <authorList>
            <person name="Anantharaman K."/>
            <person name="Brown C.T."/>
            <person name="Hug L.A."/>
            <person name="Sharon I."/>
            <person name="Castelle C.J."/>
            <person name="Probst A.J."/>
            <person name="Thomas B.C."/>
            <person name="Singh A."/>
            <person name="Wilkins M.J."/>
            <person name="Karaoz U."/>
            <person name="Brodie E.L."/>
            <person name="Williams K.H."/>
            <person name="Hubbard S.S."/>
            <person name="Banfield J.F."/>
        </authorList>
    </citation>
    <scope>NUCLEOTIDE SEQUENCE [LARGE SCALE GENOMIC DNA]</scope>
</reference>